<sequence>MVIDNSLDVIKREEVNEILQIVDQTSGRNFLVGQPRVVLGGTNAEADDRKKNNEYLHLQKYIN</sequence>
<proteinExistence type="predicted"/>
<gene>
    <name evidence="1" type="ORF">GEV33_001807</name>
</gene>
<name>A0A8J6HUL5_TENMO</name>
<evidence type="ECO:0000313" key="1">
    <source>
        <dbReference type="EMBL" id="KAH0820984.1"/>
    </source>
</evidence>
<protein>
    <submittedName>
        <fullName evidence="1">Uncharacterized protein</fullName>
    </submittedName>
</protein>
<accession>A0A8J6HUL5</accession>
<reference evidence="1" key="1">
    <citation type="journal article" date="2020" name="J Insects Food Feed">
        <title>The yellow mealworm (Tenebrio molitor) genome: a resource for the emerging insects as food and feed industry.</title>
        <authorList>
            <person name="Eriksson T."/>
            <person name="Andere A."/>
            <person name="Kelstrup H."/>
            <person name="Emery V."/>
            <person name="Picard C."/>
        </authorList>
    </citation>
    <scope>NUCLEOTIDE SEQUENCE</scope>
    <source>
        <strain evidence="1">Stoneville</strain>
        <tissue evidence="1">Whole head</tissue>
    </source>
</reference>
<organism evidence="1 2">
    <name type="scientific">Tenebrio molitor</name>
    <name type="common">Yellow mealworm beetle</name>
    <dbReference type="NCBI Taxonomy" id="7067"/>
    <lineage>
        <taxon>Eukaryota</taxon>
        <taxon>Metazoa</taxon>
        <taxon>Ecdysozoa</taxon>
        <taxon>Arthropoda</taxon>
        <taxon>Hexapoda</taxon>
        <taxon>Insecta</taxon>
        <taxon>Pterygota</taxon>
        <taxon>Neoptera</taxon>
        <taxon>Endopterygota</taxon>
        <taxon>Coleoptera</taxon>
        <taxon>Polyphaga</taxon>
        <taxon>Cucujiformia</taxon>
        <taxon>Tenebrionidae</taxon>
        <taxon>Tenebrio</taxon>
    </lineage>
</organism>
<comment type="caution">
    <text evidence="1">The sequence shown here is derived from an EMBL/GenBank/DDBJ whole genome shotgun (WGS) entry which is preliminary data.</text>
</comment>
<reference evidence="1" key="2">
    <citation type="submission" date="2021-08" db="EMBL/GenBank/DDBJ databases">
        <authorList>
            <person name="Eriksson T."/>
        </authorList>
    </citation>
    <scope>NUCLEOTIDE SEQUENCE</scope>
    <source>
        <strain evidence="1">Stoneville</strain>
        <tissue evidence="1">Whole head</tissue>
    </source>
</reference>
<dbReference type="Proteomes" id="UP000719412">
    <property type="component" value="Unassembled WGS sequence"/>
</dbReference>
<evidence type="ECO:0000313" key="2">
    <source>
        <dbReference type="Proteomes" id="UP000719412"/>
    </source>
</evidence>
<dbReference type="AlphaFoldDB" id="A0A8J6HUL5"/>
<keyword evidence="2" id="KW-1185">Reference proteome</keyword>
<dbReference type="EMBL" id="JABDTM020009837">
    <property type="protein sequence ID" value="KAH0820984.1"/>
    <property type="molecule type" value="Genomic_DNA"/>
</dbReference>